<comment type="caution">
    <text evidence="2">The sequence shown here is derived from an EMBL/GenBank/DDBJ whole genome shotgun (WGS) entry which is preliminary data.</text>
</comment>
<evidence type="ECO:0000256" key="1">
    <source>
        <dbReference type="SAM" id="Coils"/>
    </source>
</evidence>
<reference evidence="2" key="1">
    <citation type="journal article" date="2022" name="Proc. Natl. Acad. Sci. U.S.A.">
        <title>Life cycle and functional genomics of the unicellular red alga Galdieria for elucidating algal and plant evolution and industrial use.</title>
        <authorList>
            <person name="Hirooka S."/>
            <person name="Itabashi T."/>
            <person name="Ichinose T.M."/>
            <person name="Onuma R."/>
            <person name="Fujiwara T."/>
            <person name="Yamashita S."/>
            <person name="Jong L.W."/>
            <person name="Tomita R."/>
            <person name="Iwane A.H."/>
            <person name="Miyagishima S.Y."/>
        </authorList>
    </citation>
    <scope>NUCLEOTIDE SEQUENCE</scope>
    <source>
        <strain evidence="2">NBRC 102759</strain>
    </source>
</reference>
<dbReference type="EMBL" id="BQMJ01000002">
    <property type="protein sequence ID" value="GJQ08375.1"/>
    <property type="molecule type" value="Genomic_DNA"/>
</dbReference>
<evidence type="ECO:0000313" key="3">
    <source>
        <dbReference type="Proteomes" id="UP001061958"/>
    </source>
</evidence>
<reference evidence="2" key="2">
    <citation type="submission" date="2022-01" db="EMBL/GenBank/DDBJ databases">
        <authorList>
            <person name="Hirooka S."/>
            <person name="Miyagishima S.Y."/>
        </authorList>
    </citation>
    <scope>NUCLEOTIDE SEQUENCE</scope>
    <source>
        <strain evidence="2">NBRC 102759</strain>
    </source>
</reference>
<feature type="coiled-coil region" evidence="1">
    <location>
        <begin position="299"/>
        <end position="340"/>
    </location>
</feature>
<feature type="coiled-coil region" evidence="1">
    <location>
        <begin position="42"/>
        <end position="153"/>
    </location>
</feature>
<dbReference type="AlphaFoldDB" id="A0A9C7PQ35"/>
<feature type="coiled-coil region" evidence="1">
    <location>
        <begin position="203"/>
        <end position="230"/>
    </location>
</feature>
<dbReference type="OrthoDB" id="7723at2759"/>
<keyword evidence="3" id="KW-1185">Reference proteome</keyword>
<dbReference type="Proteomes" id="UP001061958">
    <property type="component" value="Unassembled WGS sequence"/>
</dbReference>
<sequence length="506" mass="59698">MNQDVWKRELSCKISALLHNIESSKHYVTETWNSGCSLQELMKKGEELCSSWTSRIQELEEETVRLRKEANRCHSKIYQLEEQLEESRVEEQTMRENYESETYKRKQTEYRLQQIEKQLKTQKETLQRETLEKDSALVQIQTLQLEIENLKNRLCTSETEYKWLQNDFILLEQSRDEALQHLSRAKKELKDYREWRRHFEQNYESIQMRLESMCEEMKQLQWKLDKAENLQDGSEYLQVQSEDTGNADLAMGMDKGDIDSRSSKESSECESCLYKLDTLVQRVSSLSLEDRNEVKCPMCEQMRNVQDNLQHENEELRKKLERATLSMEELLEELENKEYSEWTCGLQNALDDAMIIIKGEVITLDQQGMANISKMVSKLEAYHASLRKDPNHLFKVAHAIIKKSIVDVQYQPSKPGELWQVNDESLQKIREHDKVYLFRRLQELVIAYDNMDKVVRDDLTTAKEIIVNARILLKLARLCKKALVNRKGDRKISKNSQVNDTKLCTS</sequence>
<protein>
    <submittedName>
        <fullName evidence="2">Uncharacterized protein</fullName>
    </submittedName>
</protein>
<name>A0A9C7PQ35_9RHOD</name>
<organism evidence="2 3">
    <name type="scientific">Galdieria partita</name>
    <dbReference type="NCBI Taxonomy" id="83374"/>
    <lineage>
        <taxon>Eukaryota</taxon>
        <taxon>Rhodophyta</taxon>
        <taxon>Bangiophyceae</taxon>
        <taxon>Galdieriales</taxon>
        <taxon>Galdieriaceae</taxon>
        <taxon>Galdieria</taxon>
    </lineage>
</organism>
<gene>
    <name evidence="2" type="ORF">GpartN1_g166.t1</name>
</gene>
<proteinExistence type="predicted"/>
<keyword evidence="1" id="KW-0175">Coiled coil</keyword>
<accession>A0A9C7PQ35</accession>
<evidence type="ECO:0000313" key="2">
    <source>
        <dbReference type="EMBL" id="GJQ08375.1"/>
    </source>
</evidence>